<dbReference type="EMBL" id="CP059265">
    <property type="protein sequence ID" value="QLQ33001.1"/>
    <property type="molecule type" value="Genomic_DNA"/>
</dbReference>
<accession>A0A7L6AV62</accession>
<proteinExistence type="predicted"/>
<name>A0A7L6AV62_9GAMM</name>
<dbReference type="Proteomes" id="UP000510621">
    <property type="component" value="Chromosome"/>
</dbReference>
<keyword evidence="3" id="KW-1185">Reference proteome</keyword>
<organism evidence="2 3">
    <name type="scientific">Candidatus Thiothrix singaporensis</name>
    <dbReference type="NCBI Taxonomy" id="2799669"/>
    <lineage>
        <taxon>Bacteria</taxon>
        <taxon>Pseudomonadati</taxon>
        <taxon>Pseudomonadota</taxon>
        <taxon>Gammaproteobacteria</taxon>
        <taxon>Thiotrichales</taxon>
        <taxon>Thiotrichaceae</taxon>
        <taxon>Thiothrix</taxon>
    </lineage>
</organism>
<dbReference type="KEGG" id="this:HZT40_16965"/>
<evidence type="ECO:0000313" key="2">
    <source>
        <dbReference type="EMBL" id="QLQ33001.1"/>
    </source>
</evidence>
<evidence type="ECO:0000256" key="1">
    <source>
        <dbReference type="SAM" id="Phobius"/>
    </source>
</evidence>
<keyword evidence="1" id="KW-0812">Transmembrane</keyword>
<reference evidence="2" key="1">
    <citation type="submission" date="2020-06" db="EMBL/GenBank/DDBJ databases">
        <title>Analysis procedures for assessing recovery of high quality, complete, closed genomes from Nanopore long read metagenome sequencing.</title>
        <authorList>
            <person name="Bessarab I."/>
            <person name="Arumugam K."/>
            <person name="Haryono M."/>
            <person name="Liu X."/>
            <person name="Roy S."/>
            <person name="Zuniga-Montanez R.E."/>
            <person name="Qiu G."/>
            <person name="Drautz-Moses D.I."/>
            <person name="Law Y.Y."/>
            <person name="Wuertz S."/>
            <person name="Lauro F.M."/>
            <person name="Huson D.H."/>
            <person name="Williams R.B."/>
        </authorList>
    </citation>
    <scope>NUCLEOTIDE SEQUENCE [LARGE SCALE GENOMIC DNA]</scope>
    <source>
        <strain evidence="2">SSD2</strain>
    </source>
</reference>
<gene>
    <name evidence="2" type="ORF">HZT40_16965</name>
</gene>
<dbReference type="AlphaFoldDB" id="A0A7L6AV62"/>
<keyword evidence="1" id="KW-0472">Membrane</keyword>
<sequence>MQAWRFTPTNSLEQKVSSVFLVLTLCCIGVFATHDLGLLDVYRPTIQLAFWWLFAGLAMLGVGLALYTLLDEPETAATKAVDPASDVSTQYGKAGYS</sequence>
<evidence type="ECO:0000313" key="3">
    <source>
        <dbReference type="Proteomes" id="UP000510621"/>
    </source>
</evidence>
<feature type="transmembrane region" description="Helical" evidence="1">
    <location>
        <begin position="48"/>
        <end position="70"/>
    </location>
</feature>
<protein>
    <submittedName>
        <fullName evidence="2">Uncharacterized protein</fullName>
    </submittedName>
</protein>
<keyword evidence="1" id="KW-1133">Transmembrane helix</keyword>